<protein>
    <recommendedName>
        <fullName evidence="4">Protein EURL homolog</fullName>
    </recommendedName>
</protein>
<feature type="compositionally biased region" description="Basic and acidic residues" evidence="1">
    <location>
        <begin position="172"/>
        <end position="189"/>
    </location>
</feature>
<dbReference type="InParanoid" id="A0A7M7LL35"/>
<feature type="region of interest" description="Disordered" evidence="1">
    <location>
        <begin position="172"/>
        <end position="244"/>
    </location>
</feature>
<evidence type="ECO:0000313" key="3">
    <source>
        <dbReference type="Proteomes" id="UP000007110"/>
    </source>
</evidence>
<feature type="compositionally biased region" description="Polar residues" evidence="1">
    <location>
        <begin position="121"/>
        <end position="138"/>
    </location>
</feature>
<dbReference type="OMA" id="AHASCFR"/>
<sequence length="398" mass="44983">MGSSGKDDSFVSISLDEKECEICLQDTGQELMTCDVCARYLTSGPVQEGFNELPELIHTDTLAHASCFRKFHKLARRLSRSAMKLQSKSQTDNIRTTQWLNFKSNNLGNELLLENIRNHMSKSNPGSRSGSPQFSGASQIGKLRDAERCRSEPLLDSSIHELRRSYTKYLFGKHEGDGKQNLKVPEQRPRPIHPIRDGSCGPSNEVPATRLTDNDSKKSPDSSLSQTSCKLESSPYKSCHSNPDQYLTKMRTLSLKDQEHHGHNTEEYQETKAESCSDANDSRTLNGHTKTTFGAAERDIDSSHGNKEMNLKERIEDDVRPYDNRELWRDVRHLNKESLPGMTVPELKSHVEMLQSAVNDACSQLVQHLQEKDVLSSEVASRHVTIKKLVERQTTLHH</sequence>
<dbReference type="PANTHER" id="PTHR15961">
    <property type="entry name" value="PROTEIN EURL HOMOLOG"/>
    <property type="match status" value="1"/>
</dbReference>
<dbReference type="RefSeq" id="XP_003724267.2">
    <property type="nucleotide sequence ID" value="XM_003724219.3"/>
</dbReference>
<dbReference type="KEGG" id="spu:100889983"/>
<dbReference type="OrthoDB" id="5957108at2759"/>
<evidence type="ECO:0008006" key="4">
    <source>
        <dbReference type="Google" id="ProtNLM"/>
    </source>
</evidence>
<dbReference type="InterPro" id="IPR009704">
    <property type="entry name" value="EURL_prot"/>
</dbReference>
<evidence type="ECO:0000313" key="2">
    <source>
        <dbReference type="EnsemblMetazoa" id="XP_003724267"/>
    </source>
</evidence>
<dbReference type="Proteomes" id="UP000007110">
    <property type="component" value="Unassembled WGS sequence"/>
</dbReference>
<evidence type="ECO:0000256" key="1">
    <source>
        <dbReference type="SAM" id="MobiDB-lite"/>
    </source>
</evidence>
<dbReference type="Pfam" id="PF06937">
    <property type="entry name" value="EURL"/>
    <property type="match status" value="1"/>
</dbReference>
<dbReference type="PANTHER" id="PTHR15961:SF3">
    <property type="entry name" value="PROTEIN EURL HOMOLOG"/>
    <property type="match status" value="1"/>
</dbReference>
<dbReference type="GeneID" id="100889983"/>
<name>A0A7M7LL35_STRPU</name>
<dbReference type="EnsemblMetazoa" id="XM_003724219">
    <property type="protein sequence ID" value="XP_003724267"/>
    <property type="gene ID" value="LOC100889983"/>
</dbReference>
<reference evidence="3" key="1">
    <citation type="submission" date="2015-02" db="EMBL/GenBank/DDBJ databases">
        <title>Genome sequencing for Strongylocentrotus purpuratus.</title>
        <authorList>
            <person name="Murali S."/>
            <person name="Liu Y."/>
            <person name="Vee V."/>
            <person name="English A."/>
            <person name="Wang M."/>
            <person name="Skinner E."/>
            <person name="Han Y."/>
            <person name="Muzny D.M."/>
            <person name="Worley K.C."/>
            <person name="Gibbs R.A."/>
        </authorList>
    </citation>
    <scope>NUCLEOTIDE SEQUENCE</scope>
</reference>
<feature type="region of interest" description="Disordered" evidence="1">
    <location>
        <begin position="258"/>
        <end position="290"/>
    </location>
</feature>
<reference evidence="2" key="2">
    <citation type="submission" date="2021-01" db="UniProtKB">
        <authorList>
            <consortium name="EnsemblMetazoa"/>
        </authorList>
    </citation>
    <scope>IDENTIFICATION</scope>
</reference>
<feature type="compositionally biased region" description="Polar residues" evidence="1">
    <location>
        <begin position="221"/>
        <end position="244"/>
    </location>
</feature>
<dbReference type="AlphaFoldDB" id="A0A7M7LL35"/>
<keyword evidence="3" id="KW-1185">Reference proteome</keyword>
<feature type="region of interest" description="Disordered" evidence="1">
    <location>
        <begin position="119"/>
        <end position="147"/>
    </location>
</feature>
<organism evidence="2 3">
    <name type="scientific">Strongylocentrotus purpuratus</name>
    <name type="common">Purple sea urchin</name>
    <dbReference type="NCBI Taxonomy" id="7668"/>
    <lineage>
        <taxon>Eukaryota</taxon>
        <taxon>Metazoa</taxon>
        <taxon>Echinodermata</taxon>
        <taxon>Eleutherozoa</taxon>
        <taxon>Echinozoa</taxon>
        <taxon>Echinoidea</taxon>
        <taxon>Euechinoidea</taxon>
        <taxon>Echinacea</taxon>
        <taxon>Camarodonta</taxon>
        <taxon>Echinidea</taxon>
        <taxon>Strongylocentrotidae</taxon>
        <taxon>Strongylocentrotus</taxon>
    </lineage>
</organism>
<accession>A0A7M7LL35</accession>
<proteinExistence type="predicted"/>
<feature type="compositionally biased region" description="Basic and acidic residues" evidence="1">
    <location>
        <begin position="258"/>
        <end position="275"/>
    </location>
</feature>
<feature type="compositionally biased region" description="Polar residues" evidence="1">
    <location>
        <begin position="277"/>
        <end position="290"/>
    </location>
</feature>